<dbReference type="PANTHER" id="PTHR31479:SF2">
    <property type="entry name" value="ALPHA_BETA-HYDROLASES SUPERFAMILY PROTEIN"/>
    <property type="match status" value="1"/>
</dbReference>
<gene>
    <name evidence="2" type="ORF">MKW98_017189</name>
</gene>
<evidence type="ECO:0000313" key="3">
    <source>
        <dbReference type="Proteomes" id="UP001202328"/>
    </source>
</evidence>
<dbReference type="InterPro" id="IPR029058">
    <property type="entry name" value="AB_hydrolase_fold"/>
</dbReference>
<comment type="caution">
    <text evidence="2">The sequence shown here is derived from an EMBL/GenBank/DDBJ whole genome shotgun (WGS) entry which is preliminary data.</text>
</comment>
<organism evidence="2 3">
    <name type="scientific">Papaver atlanticum</name>
    <dbReference type="NCBI Taxonomy" id="357466"/>
    <lineage>
        <taxon>Eukaryota</taxon>
        <taxon>Viridiplantae</taxon>
        <taxon>Streptophyta</taxon>
        <taxon>Embryophyta</taxon>
        <taxon>Tracheophyta</taxon>
        <taxon>Spermatophyta</taxon>
        <taxon>Magnoliopsida</taxon>
        <taxon>Ranunculales</taxon>
        <taxon>Papaveraceae</taxon>
        <taxon>Papaveroideae</taxon>
        <taxon>Papaver</taxon>
    </lineage>
</organism>
<evidence type="ECO:0000313" key="2">
    <source>
        <dbReference type="EMBL" id="KAI3886837.1"/>
    </source>
</evidence>
<dbReference type="InterPro" id="IPR002921">
    <property type="entry name" value="Fungal_lipase-type"/>
</dbReference>
<reference evidence="2" key="1">
    <citation type="submission" date="2022-04" db="EMBL/GenBank/DDBJ databases">
        <title>A functionally conserved STORR gene fusion in Papaver species that diverged 16.8 million years ago.</title>
        <authorList>
            <person name="Catania T."/>
        </authorList>
    </citation>
    <scope>NUCLEOTIDE SEQUENCE</scope>
    <source>
        <strain evidence="2">S-188037</strain>
    </source>
</reference>
<dbReference type="PANTHER" id="PTHR31479">
    <property type="entry name" value="ALPHA/BETA-HYDROLASES SUPERFAMILY PROTEIN"/>
    <property type="match status" value="1"/>
</dbReference>
<name>A0AAD4XAS6_9MAGN</name>
<dbReference type="SUPFAM" id="SSF53474">
    <property type="entry name" value="alpha/beta-Hydrolases"/>
    <property type="match status" value="1"/>
</dbReference>
<dbReference type="GO" id="GO:0006629">
    <property type="term" value="P:lipid metabolic process"/>
    <property type="evidence" value="ECO:0007669"/>
    <property type="project" value="InterPro"/>
</dbReference>
<dbReference type="Pfam" id="PF01764">
    <property type="entry name" value="Lipase_3"/>
    <property type="match status" value="1"/>
</dbReference>
<protein>
    <recommendedName>
        <fullName evidence="1">Fungal lipase-type domain-containing protein</fullName>
    </recommendedName>
</protein>
<evidence type="ECO:0000259" key="1">
    <source>
        <dbReference type="Pfam" id="PF01764"/>
    </source>
</evidence>
<dbReference type="Gene3D" id="3.40.50.1820">
    <property type="entry name" value="alpha/beta hydrolase"/>
    <property type="match status" value="1"/>
</dbReference>
<keyword evidence="3" id="KW-1185">Reference proteome</keyword>
<sequence>MLERKTWCEDSELEVFERMIKYYTPGRKKGAVYALRCLRKQITSLTSTYPCMGLLNVASLLSVRKSGIIEHSNCFHIACIIAARFGDLTALKGLTADGILKKFGTSFYSTKEADSSLEKLFVCSTRLWDCEANSPQLLLYETYGSITGDSRKKSLLEISPVFHLHHSRSPLRRGFEMEIASERDDFSRSGPLHLTTVDWGNVHHRRSIAACLVQSVYVLEHDRQEKRQALAPPWWEFFDYQLLSTLVDDVDSSIFGAIYEFKPEANNYHLAEIPRHVIAFRGTMAERDSVSQDLRLDLNLIQNGLHQTSRFGNAMRAVRNMVSVSGASNIWLTGHSMGSSIAMLAGKNMAKTGDLIESYLFNPPFISAPIERIKDKKVRHGFRIASSVITAGLAFAMKGNNQERQPSEDPFAVLSTWVPNLFVNPADHICSEYIGYFEHRENMESFGAGGIERLATQNSLTGLFMNAMGWEYQEELQLIPSACLTINRSPSPTFKRAHGIHQWFRGDLSLQSKVYQYKL</sequence>
<dbReference type="EMBL" id="JAJJMB010012121">
    <property type="protein sequence ID" value="KAI3886837.1"/>
    <property type="molecule type" value="Genomic_DNA"/>
</dbReference>
<dbReference type="AlphaFoldDB" id="A0AAD4XAS6"/>
<dbReference type="Proteomes" id="UP001202328">
    <property type="component" value="Unassembled WGS sequence"/>
</dbReference>
<feature type="domain" description="Fungal lipase-type" evidence="1">
    <location>
        <begin position="313"/>
        <end position="353"/>
    </location>
</feature>
<accession>A0AAD4XAS6</accession>
<proteinExistence type="predicted"/>